<gene>
    <name evidence="2" type="ORF">HanXRQr2_Chr11g0512171</name>
</gene>
<dbReference type="EMBL" id="MNCJ02000326">
    <property type="protein sequence ID" value="KAF5783811.1"/>
    <property type="molecule type" value="Genomic_DNA"/>
</dbReference>
<organism evidence="2 3">
    <name type="scientific">Helianthus annuus</name>
    <name type="common">Common sunflower</name>
    <dbReference type="NCBI Taxonomy" id="4232"/>
    <lineage>
        <taxon>Eukaryota</taxon>
        <taxon>Viridiplantae</taxon>
        <taxon>Streptophyta</taxon>
        <taxon>Embryophyta</taxon>
        <taxon>Tracheophyta</taxon>
        <taxon>Spermatophyta</taxon>
        <taxon>Magnoliopsida</taxon>
        <taxon>eudicotyledons</taxon>
        <taxon>Gunneridae</taxon>
        <taxon>Pentapetalae</taxon>
        <taxon>asterids</taxon>
        <taxon>campanulids</taxon>
        <taxon>Asterales</taxon>
        <taxon>Asteraceae</taxon>
        <taxon>Asteroideae</taxon>
        <taxon>Heliantheae alliance</taxon>
        <taxon>Heliantheae</taxon>
        <taxon>Helianthus</taxon>
    </lineage>
</organism>
<reference evidence="2" key="2">
    <citation type="submission" date="2020-06" db="EMBL/GenBank/DDBJ databases">
        <title>Helianthus annuus Genome sequencing and assembly Release 2.</title>
        <authorList>
            <person name="Gouzy J."/>
            <person name="Langlade N."/>
            <person name="Munos S."/>
        </authorList>
    </citation>
    <scope>NUCLEOTIDE SEQUENCE</scope>
    <source>
        <tissue evidence="2">Leaves</tissue>
    </source>
</reference>
<dbReference type="Gramene" id="mRNA:HanXRQr2_Chr11g0512171">
    <property type="protein sequence ID" value="CDS:HanXRQr2_Chr11g0512171.1"/>
    <property type="gene ID" value="HanXRQr2_Chr11g0512171"/>
</dbReference>
<name>A0A9K3HT75_HELAN</name>
<reference evidence="2" key="1">
    <citation type="journal article" date="2017" name="Nature">
        <title>The sunflower genome provides insights into oil metabolism, flowering and Asterid evolution.</title>
        <authorList>
            <person name="Badouin H."/>
            <person name="Gouzy J."/>
            <person name="Grassa C.J."/>
            <person name="Murat F."/>
            <person name="Staton S.E."/>
            <person name="Cottret L."/>
            <person name="Lelandais-Briere C."/>
            <person name="Owens G.L."/>
            <person name="Carrere S."/>
            <person name="Mayjonade B."/>
            <person name="Legrand L."/>
            <person name="Gill N."/>
            <person name="Kane N.C."/>
            <person name="Bowers J.E."/>
            <person name="Hubner S."/>
            <person name="Bellec A."/>
            <person name="Berard A."/>
            <person name="Berges H."/>
            <person name="Blanchet N."/>
            <person name="Boniface M.C."/>
            <person name="Brunel D."/>
            <person name="Catrice O."/>
            <person name="Chaidir N."/>
            <person name="Claudel C."/>
            <person name="Donnadieu C."/>
            <person name="Faraut T."/>
            <person name="Fievet G."/>
            <person name="Helmstetter N."/>
            <person name="King M."/>
            <person name="Knapp S.J."/>
            <person name="Lai Z."/>
            <person name="Le Paslier M.C."/>
            <person name="Lippi Y."/>
            <person name="Lorenzon L."/>
            <person name="Mandel J.R."/>
            <person name="Marage G."/>
            <person name="Marchand G."/>
            <person name="Marquand E."/>
            <person name="Bret-Mestries E."/>
            <person name="Morien E."/>
            <person name="Nambeesan S."/>
            <person name="Nguyen T."/>
            <person name="Pegot-Espagnet P."/>
            <person name="Pouilly N."/>
            <person name="Raftis F."/>
            <person name="Sallet E."/>
            <person name="Schiex T."/>
            <person name="Thomas J."/>
            <person name="Vandecasteele C."/>
            <person name="Vares D."/>
            <person name="Vear F."/>
            <person name="Vautrin S."/>
            <person name="Crespi M."/>
            <person name="Mangin B."/>
            <person name="Burke J.M."/>
            <person name="Salse J."/>
            <person name="Munos S."/>
            <person name="Vincourt P."/>
            <person name="Rieseberg L.H."/>
            <person name="Langlade N.B."/>
        </authorList>
    </citation>
    <scope>NUCLEOTIDE SEQUENCE</scope>
    <source>
        <tissue evidence="2">Leaves</tissue>
    </source>
</reference>
<keyword evidence="1" id="KW-1133">Transmembrane helix</keyword>
<feature type="transmembrane region" description="Helical" evidence="1">
    <location>
        <begin position="6"/>
        <end position="29"/>
    </location>
</feature>
<dbReference type="Proteomes" id="UP000215914">
    <property type="component" value="Unassembled WGS sequence"/>
</dbReference>
<evidence type="ECO:0000256" key="1">
    <source>
        <dbReference type="SAM" id="Phobius"/>
    </source>
</evidence>
<dbReference type="AlphaFoldDB" id="A0A9K3HT75"/>
<keyword evidence="1" id="KW-0472">Membrane</keyword>
<protein>
    <submittedName>
        <fullName evidence="2">Uncharacterized protein</fullName>
    </submittedName>
</protein>
<evidence type="ECO:0000313" key="2">
    <source>
        <dbReference type="EMBL" id="KAF5783811.1"/>
    </source>
</evidence>
<comment type="caution">
    <text evidence="2">The sequence shown here is derived from an EMBL/GenBank/DDBJ whole genome shotgun (WGS) entry which is preliminary data.</text>
</comment>
<proteinExistence type="predicted"/>
<accession>A0A9K3HT75</accession>
<keyword evidence="3" id="KW-1185">Reference proteome</keyword>
<sequence length="58" mass="6738">MYITCALIHMIFVVPYTCYYGMICLVYTCGVEDINCRMMCHVLTLGYDDMGGYKFMVK</sequence>
<keyword evidence="1" id="KW-0812">Transmembrane</keyword>
<evidence type="ECO:0000313" key="3">
    <source>
        <dbReference type="Proteomes" id="UP000215914"/>
    </source>
</evidence>